<dbReference type="STRING" id="1965070.A0A3S3SEX7"/>
<dbReference type="PANTHER" id="PTHR48024:SF56">
    <property type="entry name" value="HETEROGENEOUS NUCLEAR RIBONUCLEOPROTEIN A0"/>
    <property type="match status" value="1"/>
</dbReference>
<dbReference type="InterPro" id="IPR035979">
    <property type="entry name" value="RBD_domain_sf"/>
</dbReference>
<evidence type="ECO:0000256" key="2">
    <source>
        <dbReference type="PROSITE-ProRule" id="PRU00176"/>
    </source>
</evidence>
<dbReference type="GO" id="GO:0005829">
    <property type="term" value="C:cytosol"/>
    <property type="evidence" value="ECO:0007669"/>
    <property type="project" value="TreeGrafter"/>
</dbReference>
<organism evidence="5 6">
    <name type="scientific">Dinothrombium tinctorium</name>
    <dbReference type="NCBI Taxonomy" id="1965070"/>
    <lineage>
        <taxon>Eukaryota</taxon>
        <taxon>Metazoa</taxon>
        <taxon>Ecdysozoa</taxon>
        <taxon>Arthropoda</taxon>
        <taxon>Chelicerata</taxon>
        <taxon>Arachnida</taxon>
        <taxon>Acari</taxon>
        <taxon>Acariformes</taxon>
        <taxon>Trombidiformes</taxon>
        <taxon>Prostigmata</taxon>
        <taxon>Anystina</taxon>
        <taxon>Parasitengona</taxon>
        <taxon>Trombidioidea</taxon>
        <taxon>Trombidiidae</taxon>
        <taxon>Dinothrombium</taxon>
    </lineage>
</organism>
<dbReference type="SUPFAM" id="SSF54928">
    <property type="entry name" value="RNA-binding domain, RBD"/>
    <property type="match status" value="1"/>
</dbReference>
<proteinExistence type="predicted"/>
<dbReference type="EMBL" id="NCKU01000744">
    <property type="protein sequence ID" value="RWS14366.1"/>
    <property type="molecule type" value="Genomic_DNA"/>
</dbReference>
<dbReference type="Proteomes" id="UP000285301">
    <property type="component" value="Unassembled WGS sequence"/>
</dbReference>
<dbReference type="GO" id="GO:0005634">
    <property type="term" value="C:nucleus"/>
    <property type="evidence" value="ECO:0007669"/>
    <property type="project" value="TreeGrafter"/>
</dbReference>
<dbReference type="Gene3D" id="3.30.70.330">
    <property type="match status" value="1"/>
</dbReference>
<gene>
    <name evidence="5" type="ORF">B4U79_10144</name>
</gene>
<evidence type="ECO:0000313" key="6">
    <source>
        <dbReference type="Proteomes" id="UP000285301"/>
    </source>
</evidence>
<accession>A0A3S3SEX7</accession>
<dbReference type="SMART" id="SM00360">
    <property type="entry name" value="RRM"/>
    <property type="match status" value="1"/>
</dbReference>
<keyword evidence="1 2" id="KW-0694">RNA-binding</keyword>
<dbReference type="OrthoDB" id="4207594at2759"/>
<reference evidence="5 6" key="1">
    <citation type="journal article" date="2018" name="Gigascience">
        <title>Genomes of trombidid mites reveal novel predicted allergens and laterally-transferred genes associated with secondary metabolism.</title>
        <authorList>
            <person name="Dong X."/>
            <person name="Chaisiri K."/>
            <person name="Xia D."/>
            <person name="Armstrong S.D."/>
            <person name="Fang Y."/>
            <person name="Donnelly M.J."/>
            <person name="Kadowaki T."/>
            <person name="McGarry J.W."/>
            <person name="Darby A.C."/>
            <person name="Makepeace B.L."/>
        </authorList>
    </citation>
    <scope>NUCLEOTIDE SEQUENCE [LARGE SCALE GENOMIC DNA]</scope>
    <source>
        <strain evidence="5">UoL-WK</strain>
    </source>
</reference>
<evidence type="ECO:0000256" key="1">
    <source>
        <dbReference type="ARBA" id="ARBA00022884"/>
    </source>
</evidence>
<sequence length="190" mass="20741">MFASGHATTNNVLPTLTTGHRHPASLDVAAPWPQPTTFIGDQFLKLQYPDYSFIMPAVPEPLMSHQLHHHPVSGCNGGAATVISTSDSNPVTNNCVTTNNSTTSSSTSSHVHQIQQQQQQQQHQQAPQKDTTFTKIFVGGLPYHTTDKSLKKFFEAFGEIEEAVVITDRQTGKSRGYGFPGDRSVGVHSR</sequence>
<dbReference type="InterPro" id="IPR000504">
    <property type="entry name" value="RRM_dom"/>
</dbReference>
<evidence type="ECO:0000259" key="4">
    <source>
        <dbReference type="PROSITE" id="PS50102"/>
    </source>
</evidence>
<evidence type="ECO:0000313" key="5">
    <source>
        <dbReference type="EMBL" id="RWS14366.1"/>
    </source>
</evidence>
<dbReference type="GO" id="GO:0003730">
    <property type="term" value="F:mRNA 3'-UTR binding"/>
    <property type="evidence" value="ECO:0007669"/>
    <property type="project" value="TreeGrafter"/>
</dbReference>
<name>A0A3S3SEX7_9ACAR</name>
<evidence type="ECO:0000256" key="3">
    <source>
        <dbReference type="SAM" id="MobiDB-lite"/>
    </source>
</evidence>
<feature type="domain" description="RRM" evidence="4">
    <location>
        <begin position="134"/>
        <end position="179"/>
    </location>
</feature>
<protein>
    <submittedName>
        <fullName evidence="5">Rrm motif containing protein-like protein</fullName>
    </submittedName>
</protein>
<feature type="compositionally biased region" description="Low complexity" evidence="3">
    <location>
        <begin position="96"/>
        <end position="125"/>
    </location>
</feature>
<keyword evidence="6" id="KW-1185">Reference proteome</keyword>
<dbReference type="InterPro" id="IPR050886">
    <property type="entry name" value="RNA-binding_reg"/>
</dbReference>
<dbReference type="InterPro" id="IPR012677">
    <property type="entry name" value="Nucleotide-bd_a/b_plait_sf"/>
</dbReference>
<feature type="region of interest" description="Disordered" evidence="3">
    <location>
        <begin position="96"/>
        <end position="129"/>
    </location>
</feature>
<dbReference type="AlphaFoldDB" id="A0A3S3SEX7"/>
<comment type="caution">
    <text evidence="5">The sequence shown here is derived from an EMBL/GenBank/DDBJ whole genome shotgun (WGS) entry which is preliminary data.</text>
</comment>
<dbReference type="Pfam" id="PF00076">
    <property type="entry name" value="RRM_1"/>
    <property type="match status" value="1"/>
</dbReference>
<dbReference type="PROSITE" id="PS50102">
    <property type="entry name" value="RRM"/>
    <property type="match status" value="1"/>
</dbReference>
<dbReference type="PANTHER" id="PTHR48024">
    <property type="entry name" value="GEO13361P1-RELATED"/>
    <property type="match status" value="1"/>
</dbReference>